<protein>
    <submittedName>
        <fullName evidence="1">Uncharacterized protein</fullName>
    </submittedName>
</protein>
<gene>
    <name evidence="1" type="ORF">BPO_1290</name>
</gene>
<accession>A0AAU0EZS2</accession>
<reference evidence="1" key="1">
    <citation type="submission" date="2023-10" db="EMBL/GenBank/DDBJ databases">
        <title>Characterization and whole genome sequencing of a novel strain of Bergeyella porcorum QD2021 isolated from pig.</title>
        <authorList>
            <person name="Liu G."/>
            <person name="Chen C."/>
            <person name="Han X."/>
        </authorList>
    </citation>
    <scope>NUCLEOTIDE SEQUENCE</scope>
    <source>
        <strain evidence="1">QD2021</strain>
    </source>
</reference>
<dbReference type="AlphaFoldDB" id="A0AAU0EZS2"/>
<keyword evidence="2" id="KW-1185">Reference proteome</keyword>
<evidence type="ECO:0000313" key="1">
    <source>
        <dbReference type="EMBL" id="WOC51937.1"/>
    </source>
</evidence>
<dbReference type="EMBL" id="CP136426">
    <property type="protein sequence ID" value="WOC51937.1"/>
    <property type="molecule type" value="Genomic_DNA"/>
</dbReference>
<dbReference type="KEGG" id="bpor:BPO_1290"/>
<organism evidence="1 2">
    <name type="scientific">Bergeyella porcorum</name>
    <dbReference type="NCBI Taxonomy" id="1735111"/>
    <lineage>
        <taxon>Bacteria</taxon>
        <taxon>Pseudomonadati</taxon>
        <taxon>Bacteroidota</taxon>
        <taxon>Flavobacteriia</taxon>
        <taxon>Flavobacteriales</taxon>
        <taxon>Weeksellaceae</taxon>
        <taxon>Bergeyella</taxon>
    </lineage>
</organism>
<sequence length="59" mass="7096">MNEQRYKFYLGKNLINNTKQTRKVSFYKNDNNKKSKCFPFFQDASPFFRNVNGKYTNAT</sequence>
<proteinExistence type="predicted"/>
<dbReference type="Proteomes" id="UP001432059">
    <property type="component" value="Chromosome"/>
</dbReference>
<name>A0AAU0EZS2_9FLAO</name>
<evidence type="ECO:0000313" key="2">
    <source>
        <dbReference type="Proteomes" id="UP001432059"/>
    </source>
</evidence>